<name>A0A0G9HFR5_9GAMM</name>
<proteinExistence type="predicted"/>
<sequence>MTLRHHRTVVIAVALALFAASLFLPAETFITHVAPDHTAGRIETMPGWFCAGFGWIGVIFLQPAAMGWLANISFFAAIFSYAEGRHVRSMILSGISILIAVVFFRVSVSDPMPVLFTGQADVMNRPRALIGFYVWIAAFATFFLASWFSVSKLVWPIHTPTADG</sequence>
<evidence type="ECO:0000313" key="1">
    <source>
        <dbReference type="EMBL" id="APG05396.1"/>
    </source>
</evidence>
<dbReference type="OrthoDB" id="5959377at2"/>
<dbReference type="RefSeq" id="WP_046966645.1">
    <property type="nucleotide sequence ID" value="NZ_CP017480.1"/>
</dbReference>
<dbReference type="EMBL" id="CP017480">
    <property type="protein sequence ID" value="APG05396.1"/>
    <property type="molecule type" value="Genomic_DNA"/>
</dbReference>
<dbReference type="Proteomes" id="UP000182987">
    <property type="component" value="Chromosome"/>
</dbReference>
<gene>
    <name evidence="1" type="ORF">BJI69_16780</name>
</gene>
<dbReference type="AlphaFoldDB" id="A0A0G9HFR5"/>
<protein>
    <submittedName>
        <fullName evidence="1">Uncharacterized protein</fullName>
    </submittedName>
</protein>
<evidence type="ECO:0000313" key="2">
    <source>
        <dbReference type="Proteomes" id="UP000182987"/>
    </source>
</evidence>
<accession>A0A0G9HFR5</accession>
<keyword evidence="2" id="KW-1185">Reference proteome</keyword>
<dbReference type="KEGG" id="lrz:BJI69_16780"/>
<organism evidence="1 2">
    <name type="scientific">Luteibacter rhizovicinus DSM 16549</name>
    <dbReference type="NCBI Taxonomy" id="1440763"/>
    <lineage>
        <taxon>Bacteria</taxon>
        <taxon>Pseudomonadati</taxon>
        <taxon>Pseudomonadota</taxon>
        <taxon>Gammaproteobacteria</taxon>
        <taxon>Lysobacterales</taxon>
        <taxon>Rhodanobacteraceae</taxon>
        <taxon>Luteibacter</taxon>
    </lineage>
</organism>
<dbReference type="STRING" id="1440763.BJI69_16780"/>
<dbReference type="PATRIC" id="fig|1440763.5.peg.697"/>
<reference evidence="2" key="1">
    <citation type="submission" date="2016-09" db="EMBL/GenBank/DDBJ databases">
        <authorList>
            <person name="Lysoe E."/>
        </authorList>
    </citation>
    <scope>NUCLEOTIDE SEQUENCE [LARGE SCALE GENOMIC DNA]</scope>
    <source>
        <strain evidence="2">LJ96T</strain>
    </source>
</reference>